<feature type="domain" description="Flagellin C-terminal" evidence="6">
    <location>
        <begin position="370"/>
        <end position="454"/>
    </location>
</feature>
<accession>A0ABT6QY92</accession>
<keyword evidence="3 4" id="KW-0975">Bacterial flagellum</keyword>
<evidence type="ECO:0000256" key="1">
    <source>
        <dbReference type="ARBA" id="ARBA00005709"/>
    </source>
</evidence>
<dbReference type="Pfam" id="PF00669">
    <property type="entry name" value="Flagellin_N"/>
    <property type="match status" value="1"/>
</dbReference>
<dbReference type="InterPro" id="IPR046358">
    <property type="entry name" value="Flagellin_C"/>
</dbReference>
<dbReference type="EMBL" id="JASBQV010000001">
    <property type="protein sequence ID" value="MDI3233593.1"/>
    <property type="molecule type" value="Genomic_DNA"/>
</dbReference>
<evidence type="ECO:0000256" key="4">
    <source>
        <dbReference type="RuleBase" id="RU362073"/>
    </source>
</evidence>
<keyword evidence="8" id="KW-1185">Reference proteome</keyword>
<dbReference type="Gene3D" id="3.30.70.2120">
    <property type="match status" value="1"/>
</dbReference>
<keyword evidence="7" id="KW-0969">Cilium</keyword>
<evidence type="ECO:0000313" key="8">
    <source>
        <dbReference type="Proteomes" id="UP001243286"/>
    </source>
</evidence>
<dbReference type="PANTHER" id="PTHR42792:SF2">
    <property type="entry name" value="FLAGELLIN"/>
    <property type="match status" value="1"/>
</dbReference>
<reference evidence="7 8" key="1">
    <citation type="submission" date="2023-04" db="EMBL/GenBank/DDBJ databases">
        <title>Antarctic isolates genomes.</title>
        <authorList>
            <person name="Dimov S.G."/>
        </authorList>
    </citation>
    <scope>NUCLEOTIDE SEQUENCE [LARGE SCALE GENOMIC DNA]</scope>
    <source>
        <strain evidence="7 8">AL19</strain>
    </source>
</reference>
<comment type="similarity">
    <text evidence="1 4">Belongs to the bacterial flagellin family.</text>
</comment>
<evidence type="ECO:0000259" key="6">
    <source>
        <dbReference type="Pfam" id="PF00700"/>
    </source>
</evidence>
<proteinExistence type="inferred from homology"/>
<sequence>MIINHNITALNTHNKLSSASAAQGKSMEKLASGLRINKAGDDAAGLAISEKMRGQVRGLDQASRNAQDGISLIQTAEGALNETHDILQRMRELSVQAGNDTNTTNDRGEIQKEISQLTSEVDRIADTTQFNTKVLLKGEFGTTATSANPTNLAVTSSKASTITEGTFAVSVSTAATRATYGSALAIDLTTPLTVDNTNDTLVLNGVNVKFNAGSTNDTSFISQINQYSSQTNVVASSDGGGGITLTDQRYGNRSITVGGNAENALFGAQTAVAGVDAVINTVGGTAVSVTADANDGRKLTINDGAFKGLQLQANATGAVNVTVDKASLDMQIGANQNQSLSVSIENMGAKSLGVDAIDVSTASSASSAITTIQTAIDSVSAERSKLGSYQNRLDHTINNLKTSSENLTAAESRVRDVDMAKEMMNQTKNSILAQAAQAMLAQSNQTPQGVLQLLR</sequence>
<dbReference type="InterPro" id="IPR001029">
    <property type="entry name" value="Flagellin_N"/>
</dbReference>
<gene>
    <name evidence="7" type="ORF">QK289_01145</name>
</gene>
<keyword evidence="7" id="KW-0282">Flagellum</keyword>
<name>A0ABT6QY92_9BACL</name>
<feature type="domain" description="Flagellin N-terminal" evidence="5">
    <location>
        <begin position="3"/>
        <end position="139"/>
    </location>
</feature>
<keyword evidence="7" id="KW-0966">Cell projection</keyword>
<comment type="subcellular location">
    <subcellularLocation>
        <location evidence="4">Secreted</location>
    </subcellularLocation>
    <subcellularLocation>
        <location evidence="4">Bacterial flagellum</location>
    </subcellularLocation>
</comment>
<dbReference type="Gene3D" id="1.20.1330.10">
    <property type="entry name" value="f41 fragment of flagellin, N-terminal domain"/>
    <property type="match status" value="2"/>
</dbReference>
<dbReference type="Gene3D" id="1.20.120.340">
    <property type="entry name" value="Flagellar protein FliS"/>
    <property type="match status" value="1"/>
</dbReference>
<organism evidence="7 8">
    <name type="scientific">Exiguobacterium antarcticum</name>
    <dbReference type="NCBI Taxonomy" id="132920"/>
    <lineage>
        <taxon>Bacteria</taxon>
        <taxon>Bacillati</taxon>
        <taxon>Bacillota</taxon>
        <taxon>Bacilli</taxon>
        <taxon>Bacillales</taxon>
        <taxon>Bacillales Family XII. Incertae Sedis</taxon>
        <taxon>Exiguobacterium</taxon>
    </lineage>
</organism>
<evidence type="ECO:0000256" key="3">
    <source>
        <dbReference type="ARBA" id="ARBA00023143"/>
    </source>
</evidence>
<protein>
    <recommendedName>
        <fullName evidence="2 4">Flagellin</fullName>
    </recommendedName>
</protein>
<dbReference type="InterPro" id="IPR001492">
    <property type="entry name" value="Flagellin"/>
</dbReference>
<dbReference type="PANTHER" id="PTHR42792">
    <property type="entry name" value="FLAGELLIN"/>
    <property type="match status" value="1"/>
</dbReference>
<evidence type="ECO:0000256" key="2">
    <source>
        <dbReference type="ARBA" id="ARBA00020110"/>
    </source>
</evidence>
<dbReference type="Pfam" id="PF00700">
    <property type="entry name" value="Flagellin_C"/>
    <property type="match status" value="1"/>
</dbReference>
<keyword evidence="4" id="KW-0964">Secreted</keyword>
<dbReference type="SUPFAM" id="SSF64518">
    <property type="entry name" value="Phase 1 flagellin"/>
    <property type="match status" value="1"/>
</dbReference>
<dbReference type="RefSeq" id="WP_282353705.1">
    <property type="nucleotide sequence ID" value="NZ_JASBQV010000001.1"/>
</dbReference>
<comment type="function">
    <text evidence="4">Flagellin is the subunit protein which polymerizes to form the filaments of bacterial flagella.</text>
</comment>
<evidence type="ECO:0000313" key="7">
    <source>
        <dbReference type="EMBL" id="MDI3233593.1"/>
    </source>
</evidence>
<evidence type="ECO:0000259" key="5">
    <source>
        <dbReference type="Pfam" id="PF00669"/>
    </source>
</evidence>
<dbReference type="Proteomes" id="UP001243286">
    <property type="component" value="Unassembled WGS sequence"/>
</dbReference>
<comment type="caution">
    <text evidence="7">The sequence shown here is derived from an EMBL/GenBank/DDBJ whole genome shotgun (WGS) entry which is preliminary data.</text>
</comment>
<dbReference type="PRINTS" id="PR00207">
    <property type="entry name" value="FLAGELLIN"/>
</dbReference>